<dbReference type="HOGENOM" id="CLU_3135133_0_0_5"/>
<reference evidence="1 2" key="1">
    <citation type="journal article" date="2014" name="Genome Announc.">
        <title>Complete Genome Sequence of Ehrlichia muris Strain AS145T, a Model Monocytotropic Ehrlichia Strain.</title>
        <authorList>
            <person name="Thirumalapura N.R."/>
            <person name="Qin X."/>
            <person name="Kuriakose J.A."/>
            <person name="Walker D.H."/>
        </authorList>
    </citation>
    <scope>NUCLEOTIDE SEQUENCE [LARGE SCALE GENOMIC DNA]</scope>
    <source>
        <strain evidence="2">AS154</strain>
    </source>
</reference>
<gene>
    <name evidence="1" type="ORF">EMUR_00325</name>
</gene>
<dbReference type="KEGG" id="emr:EMUR_00325"/>
<dbReference type="Proteomes" id="UP000018689">
    <property type="component" value="Chromosome"/>
</dbReference>
<protein>
    <submittedName>
        <fullName evidence="1">Uncharacterized protein</fullName>
    </submittedName>
</protein>
<sequence>MIHYNVLRHQSQSKKLVFIYSSNILTEPIQSVHVIQPEALITVSLYKSD</sequence>
<accession>V9R765</accession>
<dbReference type="STRING" id="1423892.EMUR_00325"/>
<dbReference type="AlphaFoldDB" id="V9R765"/>
<evidence type="ECO:0000313" key="2">
    <source>
        <dbReference type="Proteomes" id="UP000018689"/>
    </source>
</evidence>
<organism evidence="1 2">
    <name type="scientific">Ehrlichia muris AS145</name>
    <dbReference type="NCBI Taxonomy" id="1423892"/>
    <lineage>
        <taxon>Bacteria</taxon>
        <taxon>Pseudomonadati</taxon>
        <taxon>Pseudomonadota</taxon>
        <taxon>Alphaproteobacteria</taxon>
        <taxon>Rickettsiales</taxon>
        <taxon>Anaplasmataceae</taxon>
        <taxon>Ehrlichia</taxon>
    </lineage>
</organism>
<keyword evidence="2" id="KW-1185">Reference proteome</keyword>
<evidence type="ECO:0000313" key="1">
    <source>
        <dbReference type="EMBL" id="AHC39657.1"/>
    </source>
</evidence>
<dbReference type="EMBL" id="CP006917">
    <property type="protein sequence ID" value="AHC39657.1"/>
    <property type="molecule type" value="Genomic_DNA"/>
</dbReference>
<proteinExistence type="predicted"/>
<name>V9R765_9RICK</name>